<dbReference type="STRING" id="504.KKKWG1_0665"/>
<dbReference type="GO" id="GO:0043022">
    <property type="term" value="F:ribosome binding"/>
    <property type="evidence" value="ECO:0007669"/>
    <property type="project" value="InterPro"/>
</dbReference>
<feature type="transmembrane region" description="Helical" evidence="9">
    <location>
        <begin position="109"/>
        <end position="126"/>
    </location>
</feature>
<evidence type="ECO:0000313" key="12">
    <source>
        <dbReference type="EMBL" id="EGK08637.1"/>
    </source>
</evidence>
<evidence type="ECO:0000313" key="13">
    <source>
        <dbReference type="Proteomes" id="UP000004207"/>
    </source>
</evidence>
<organism evidence="12 13">
    <name type="scientific">Kingella kingae ATCC 23330</name>
    <dbReference type="NCBI Taxonomy" id="887327"/>
    <lineage>
        <taxon>Bacteria</taxon>
        <taxon>Pseudomonadati</taxon>
        <taxon>Pseudomonadota</taxon>
        <taxon>Betaproteobacteria</taxon>
        <taxon>Neisseriales</taxon>
        <taxon>Neisseriaceae</taxon>
        <taxon>Kingella</taxon>
    </lineage>
</organism>
<dbReference type="Pfam" id="PF19029">
    <property type="entry name" value="DUF883_C"/>
    <property type="match status" value="1"/>
</dbReference>
<dbReference type="eggNOG" id="COG4575">
    <property type="taxonomic scope" value="Bacteria"/>
</dbReference>
<keyword evidence="13" id="KW-1185">Reference proteome</keyword>
<comment type="subcellular location">
    <subcellularLocation>
        <location evidence="1">Cell inner membrane</location>
        <topology evidence="1">Single-pass membrane protein</topology>
    </subcellularLocation>
</comment>
<dbReference type="PANTHER" id="PTHR35893:SF3">
    <property type="entry name" value="INNER MEMBRANE PROTEIN"/>
    <property type="match status" value="1"/>
</dbReference>
<dbReference type="InterPro" id="IPR043604">
    <property type="entry name" value="DUF883_N"/>
</dbReference>
<proteinExistence type="inferred from homology"/>
<dbReference type="Pfam" id="PF05957">
    <property type="entry name" value="DUF883"/>
    <property type="match status" value="1"/>
</dbReference>
<feature type="domain" description="DUF883" evidence="10">
    <location>
        <begin position="36"/>
        <end position="88"/>
    </location>
</feature>
<evidence type="ECO:0000256" key="6">
    <source>
        <dbReference type="ARBA" id="ARBA00022989"/>
    </source>
</evidence>
<accession>F5S7Z5</accession>
<evidence type="ECO:0000256" key="5">
    <source>
        <dbReference type="ARBA" id="ARBA00022692"/>
    </source>
</evidence>
<comment type="similarity">
    <text evidence="2">Belongs to the ElaB/YgaM/YqjD family.</text>
</comment>
<reference evidence="12 13" key="1">
    <citation type="submission" date="2011-04" db="EMBL/GenBank/DDBJ databases">
        <authorList>
            <person name="Muzny D."/>
            <person name="Qin X."/>
            <person name="Deng J."/>
            <person name="Jiang H."/>
            <person name="Liu Y."/>
            <person name="Qu J."/>
            <person name="Song X.-Z."/>
            <person name="Zhang L."/>
            <person name="Thornton R."/>
            <person name="Coyle M."/>
            <person name="Francisco L."/>
            <person name="Jackson L."/>
            <person name="Javaid M."/>
            <person name="Korchina V."/>
            <person name="Kovar C."/>
            <person name="Mata R."/>
            <person name="Mathew T."/>
            <person name="Ngo R."/>
            <person name="Nguyen L."/>
            <person name="Nguyen N."/>
            <person name="Okwuonu G."/>
            <person name="Ongeri F."/>
            <person name="Pham C."/>
            <person name="Simmons D."/>
            <person name="Wilczek-Boney K."/>
            <person name="Hale W."/>
            <person name="Jakkamsetti A."/>
            <person name="Pham P."/>
            <person name="Ruth R."/>
            <person name="San Lucas F."/>
            <person name="Warren J."/>
            <person name="Zhang J."/>
            <person name="Zhao Z."/>
            <person name="Zhou C."/>
            <person name="Zhu D."/>
            <person name="Lee S."/>
            <person name="Bess C."/>
            <person name="Blankenburg K."/>
            <person name="Forbes L."/>
            <person name="Fu Q."/>
            <person name="Gubbala S."/>
            <person name="Hirani K."/>
            <person name="Jayaseelan J.C."/>
            <person name="Lara F."/>
            <person name="Munidasa M."/>
            <person name="Palculict T."/>
            <person name="Patil S."/>
            <person name="Pu L.-L."/>
            <person name="Saada N."/>
            <person name="Tang L."/>
            <person name="Weissenberger G."/>
            <person name="Zhu Y."/>
            <person name="Hemphill L."/>
            <person name="Shang Y."/>
            <person name="Youmans B."/>
            <person name="Ayvaz T."/>
            <person name="Ross M."/>
            <person name="Santibanez J."/>
            <person name="Aqrawi P."/>
            <person name="Gross S."/>
            <person name="Joshi V."/>
            <person name="Fowler G."/>
            <person name="Nazareth L."/>
            <person name="Reid J."/>
            <person name="Worley K."/>
            <person name="Petrosino J."/>
            <person name="Highlander S."/>
            <person name="Gibbs R."/>
        </authorList>
    </citation>
    <scope>NUCLEOTIDE SEQUENCE [LARGE SCALE GENOMIC DNA]</scope>
    <source>
        <strain evidence="12 13">ATCC 23330</strain>
    </source>
</reference>
<dbReference type="GO" id="GO:0005886">
    <property type="term" value="C:plasma membrane"/>
    <property type="evidence" value="ECO:0007669"/>
    <property type="project" value="UniProtKB-SubCell"/>
</dbReference>
<keyword evidence="6 9" id="KW-1133">Transmembrane helix</keyword>
<dbReference type="EMBL" id="AFHS01000044">
    <property type="protein sequence ID" value="EGK08637.1"/>
    <property type="molecule type" value="Genomic_DNA"/>
</dbReference>
<keyword evidence="3" id="KW-1003">Cell membrane</keyword>
<gene>
    <name evidence="12" type="primary">elaB</name>
    <name evidence="12" type="ORF">HMPREF0476_1328</name>
</gene>
<keyword evidence="8" id="KW-0175">Coiled coil</keyword>
<evidence type="ECO:0000256" key="1">
    <source>
        <dbReference type="ARBA" id="ARBA00004377"/>
    </source>
</evidence>
<evidence type="ECO:0000256" key="9">
    <source>
        <dbReference type="SAM" id="Phobius"/>
    </source>
</evidence>
<dbReference type="AlphaFoldDB" id="F5S7Z5"/>
<evidence type="ECO:0000256" key="3">
    <source>
        <dbReference type="ARBA" id="ARBA00022475"/>
    </source>
</evidence>
<protein>
    <submittedName>
        <fullName evidence="12">Transmembrane protein</fullName>
    </submittedName>
</protein>
<evidence type="ECO:0000256" key="2">
    <source>
        <dbReference type="ARBA" id="ARBA00010423"/>
    </source>
</evidence>
<feature type="coiled-coil region" evidence="8">
    <location>
        <begin position="28"/>
        <end position="88"/>
    </location>
</feature>
<dbReference type="HOGENOM" id="CLU_132623_0_1_4"/>
<name>F5S7Z5_KINKI</name>
<dbReference type="InterPro" id="IPR010279">
    <property type="entry name" value="YqjD/ElaB"/>
</dbReference>
<evidence type="ECO:0000259" key="11">
    <source>
        <dbReference type="Pfam" id="PF19029"/>
    </source>
</evidence>
<feature type="domain" description="DUF883" evidence="11">
    <location>
        <begin position="100"/>
        <end position="129"/>
    </location>
</feature>
<keyword evidence="7 9" id="KW-0472">Membrane</keyword>
<evidence type="ECO:0000259" key="10">
    <source>
        <dbReference type="Pfam" id="PF05957"/>
    </source>
</evidence>
<keyword evidence="4" id="KW-0997">Cell inner membrane</keyword>
<evidence type="ECO:0000256" key="8">
    <source>
        <dbReference type="SAM" id="Coils"/>
    </source>
</evidence>
<dbReference type="Proteomes" id="UP000004207">
    <property type="component" value="Unassembled WGS sequence"/>
</dbReference>
<evidence type="ECO:0000256" key="4">
    <source>
        <dbReference type="ARBA" id="ARBA00022519"/>
    </source>
</evidence>
<keyword evidence="5 9" id="KW-0812">Transmembrane</keyword>
<dbReference type="PANTHER" id="PTHR35893">
    <property type="entry name" value="INNER MEMBRANE PROTEIN-RELATED"/>
    <property type="match status" value="1"/>
</dbReference>
<sequence length="129" mass="14589">MLQQIDSVIVSLAFGQFSITFEKDCMMKRDFEAQKEALLKEIRTVLNDVEALYDEGVERGAEETQALKAKLQARLGNAQSTLQNLEDRTVEQVKYHAKRADEYVNDKPYYAMGFAALAGLVVGVLLNRR</sequence>
<comment type="caution">
    <text evidence="12">The sequence shown here is derived from an EMBL/GenBank/DDBJ whole genome shotgun (WGS) entry which is preliminary data.</text>
</comment>
<dbReference type="InterPro" id="IPR043605">
    <property type="entry name" value="DUF883_C"/>
</dbReference>
<evidence type="ECO:0000256" key="7">
    <source>
        <dbReference type="ARBA" id="ARBA00023136"/>
    </source>
</evidence>